<dbReference type="STRING" id="9258.ENSOANP00000002867"/>
<evidence type="ECO:0000256" key="1">
    <source>
        <dbReference type="SAM" id="MobiDB-lite"/>
    </source>
</evidence>
<name>F7CYC4_ORNAN</name>
<feature type="compositionally biased region" description="Low complexity" evidence="1">
    <location>
        <begin position="1"/>
        <end position="10"/>
    </location>
</feature>
<protein>
    <submittedName>
        <fullName evidence="2">Uncharacterized protein</fullName>
    </submittedName>
</protein>
<dbReference type="InParanoid" id="F7CYC4"/>
<feature type="region of interest" description="Disordered" evidence="1">
    <location>
        <begin position="119"/>
        <end position="158"/>
    </location>
</feature>
<organism evidence="2 3">
    <name type="scientific">Ornithorhynchus anatinus</name>
    <name type="common">Duckbill platypus</name>
    <dbReference type="NCBI Taxonomy" id="9258"/>
    <lineage>
        <taxon>Eukaryota</taxon>
        <taxon>Metazoa</taxon>
        <taxon>Chordata</taxon>
        <taxon>Craniata</taxon>
        <taxon>Vertebrata</taxon>
        <taxon>Euteleostomi</taxon>
        <taxon>Mammalia</taxon>
        <taxon>Monotremata</taxon>
        <taxon>Ornithorhynchidae</taxon>
        <taxon>Ornithorhynchus</taxon>
    </lineage>
</organism>
<dbReference type="FunCoup" id="F7CYC4">
    <property type="interactions" value="1122"/>
</dbReference>
<evidence type="ECO:0000313" key="3">
    <source>
        <dbReference type="Proteomes" id="UP000002279"/>
    </source>
</evidence>
<feature type="region of interest" description="Disordered" evidence="1">
    <location>
        <begin position="1"/>
        <end position="26"/>
    </location>
</feature>
<dbReference type="PANTHER" id="PTHR28674:SF1">
    <property type="entry name" value="NOP PROTEIN CHAPERONE 1"/>
    <property type="match status" value="1"/>
</dbReference>
<dbReference type="OMA" id="HEFDIEH"/>
<dbReference type="InterPro" id="IPR027921">
    <property type="entry name" value="NOPCHAP1"/>
</dbReference>
<reference evidence="2" key="3">
    <citation type="submission" date="2025-09" db="UniProtKB">
        <authorList>
            <consortium name="Ensembl"/>
        </authorList>
    </citation>
    <scope>IDENTIFICATION</scope>
    <source>
        <strain evidence="2">Glennie</strain>
    </source>
</reference>
<feature type="compositionally biased region" description="Acidic residues" evidence="1">
    <location>
        <begin position="123"/>
        <end position="134"/>
    </location>
</feature>
<reference evidence="2" key="2">
    <citation type="submission" date="2025-08" db="UniProtKB">
        <authorList>
            <consortium name="Ensembl"/>
        </authorList>
    </citation>
    <scope>IDENTIFICATION</scope>
    <source>
        <strain evidence="2">Glennie</strain>
    </source>
</reference>
<dbReference type="AlphaFoldDB" id="F7CYC4"/>
<reference evidence="2 3" key="1">
    <citation type="journal article" date="2008" name="Nature">
        <title>Genome analysis of the platypus reveals unique signatures of evolution.</title>
        <authorList>
            <person name="Warren W.C."/>
            <person name="Hillier L.W."/>
            <person name="Marshall Graves J.A."/>
            <person name="Birney E."/>
            <person name="Ponting C.P."/>
            <person name="Grutzner F."/>
            <person name="Belov K."/>
            <person name="Miller W."/>
            <person name="Clarke L."/>
            <person name="Chinwalla A.T."/>
            <person name="Yang S.P."/>
            <person name="Heger A."/>
            <person name="Locke D.P."/>
            <person name="Miethke P."/>
            <person name="Waters P.D."/>
            <person name="Veyrunes F."/>
            <person name="Fulton L."/>
            <person name="Fulton B."/>
            <person name="Graves T."/>
            <person name="Wallis J."/>
            <person name="Puente X.S."/>
            <person name="Lopez-Otin C."/>
            <person name="Ordonez G.R."/>
            <person name="Eichler E.E."/>
            <person name="Chen L."/>
            <person name="Cheng Z."/>
            <person name="Deakin J.E."/>
            <person name="Alsop A."/>
            <person name="Thompson K."/>
            <person name="Kirby P."/>
            <person name="Papenfuss A.T."/>
            <person name="Wakefield M.J."/>
            <person name="Olender T."/>
            <person name="Lancet D."/>
            <person name="Huttley G.A."/>
            <person name="Smit A.F."/>
            <person name="Pask A."/>
            <person name="Temple-Smith P."/>
            <person name="Batzer M.A."/>
            <person name="Walker J.A."/>
            <person name="Konkel M.K."/>
            <person name="Harris R.S."/>
            <person name="Whittington C.M."/>
            <person name="Wong E.S."/>
            <person name="Gemmell N.J."/>
            <person name="Buschiazzo E."/>
            <person name="Vargas Jentzsch I.M."/>
            <person name="Merkel A."/>
            <person name="Schmitz J."/>
            <person name="Zemann A."/>
            <person name="Churakov G."/>
            <person name="Kriegs J.O."/>
            <person name="Brosius J."/>
            <person name="Murchison E.P."/>
            <person name="Sachidanandam R."/>
            <person name="Smith C."/>
            <person name="Hannon G.J."/>
            <person name="Tsend-Ayush E."/>
            <person name="McMillan D."/>
            <person name="Attenborough R."/>
            <person name="Rens W."/>
            <person name="Ferguson-Smith M."/>
            <person name="Lefevre C.M."/>
            <person name="Sharp J.A."/>
            <person name="Nicholas K.R."/>
            <person name="Ray D.A."/>
            <person name="Kube M."/>
            <person name="Reinhardt R."/>
            <person name="Pringle T.H."/>
            <person name="Taylor J."/>
            <person name="Jones R.C."/>
            <person name="Nixon B."/>
            <person name="Dacheux J.L."/>
            <person name="Niwa H."/>
            <person name="Sekita Y."/>
            <person name="Huang X."/>
            <person name="Stark A."/>
            <person name="Kheradpour P."/>
            <person name="Kellis M."/>
            <person name="Flicek P."/>
            <person name="Chen Y."/>
            <person name="Webber C."/>
            <person name="Hardison R."/>
            <person name="Nelson J."/>
            <person name="Hallsworth-Pepin K."/>
            <person name="Delehaunty K."/>
            <person name="Markovic C."/>
            <person name="Minx P."/>
            <person name="Feng Y."/>
            <person name="Kremitzki C."/>
            <person name="Mitreva M."/>
            <person name="Glasscock J."/>
            <person name="Wylie T."/>
            <person name="Wohldmann P."/>
            <person name="Thiru P."/>
            <person name="Nhan M.N."/>
            <person name="Pohl C.S."/>
            <person name="Smith S.M."/>
            <person name="Hou S."/>
            <person name="Nefedov M."/>
            <person name="de Jong P.J."/>
            <person name="Renfree M.B."/>
            <person name="Mardis E.R."/>
            <person name="Wilson R.K."/>
        </authorList>
    </citation>
    <scope>NUCLEOTIDE SEQUENCE [LARGE SCALE GENOMIC DNA]</scope>
    <source>
        <strain evidence="2 3">Glennie</strain>
    </source>
</reference>
<keyword evidence="3" id="KW-1185">Reference proteome</keyword>
<evidence type="ECO:0000313" key="2">
    <source>
        <dbReference type="Ensembl" id="ENSOANP00000002867.4"/>
    </source>
</evidence>
<proteinExistence type="predicted"/>
<feature type="compositionally biased region" description="Pro residues" evidence="1">
    <location>
        <begin position="11"/>
        <end position="22"/>
    </location>
</feature>
<dbReference type="HOGENOM" id="CLU_105671_0_0_1"/>
<sequence length="172" mass="18608">MEAAGAVAAPAPAPCPAGPGTPPARDLLDVERGYARGLRDTLLLDAKRPADRGTRLQTVRMERSSLLDTVQNFLPQMERANNDLRERMAEAPPGLFDIENIDDSLEKIIEMDLALVEMSGSETDGELSSEESSDSDNSGPSDEVTIHNIKFPKPKGEKGIFCSSHSLVHVSH</sequence>
<accession>F7CYC4</accession>
<dbReference type="PANTHER" id="PTHR28674">
    <property type="entry name" value="SIMILAR TO DNA SEGMENT, CHR 10, WAYNE STATE UNIVERSITY 102,-EXPRESSED"/>
    <property type="match status" value="1"/>
</dbReference>
<dbReference type="Ensembl" id="ENSOANT00000002868.4">
    <property type="protein sequence ID" value="ENSOANP00000002867.4"/>
    <property type="gene ID" value="ENSOANG00000001805.4"/>
</dbReference>
<dbReference type="Bgee" id="ENSOANG00000001805">
    <property type="expression patterns" value="Expressed in ovary and 8 other cell types or tissues"/>
</dbReference>
<dbReference type="Proteomes" id="UP000002279">
    <property type="component" value="Chromosome 14"/>
</dbReference>
<dbReference type="GO" id="GO:0000492">
    <property type="term" value="P:box C/D snoRNP assembly"/>
    <property type="evidence" value="ECO:0000318"/>
    <property type="project" value="GO_Central"/>
</dbReference>
<dbReference type="GO" id="GO:0062064">
    <property type="term" value="F:box C/D methylation guide snoRNP complex binding"/>
    <property type="evidence" value="ECO:0000318"/>
    <property type="project" value="GO_Central"/>
</dbReference>
<gene>
    <name evidence="2" type="primary">NOPCHAP1</name>
</gene>
<dbReference type="eggNOG" id="ENOG502S6C1">
    <property type="taxonomic scope" value="Eukaryota"/>
</dbReference>
<dbReference type="Pfam" id="PF15370">
    <property type="entry name" value="NOPCHAP1"/>
    <property type="match status" value="1"/>
</dbReference>
<dbReference type="GeneTree" id="ENSGT00390000000376"/>